<evidence type="ECO:0000256" key="1">
    <source>
        <dbReference type="ARBA" id="ARBA00000085"/>
    </source>
</evidence>
<comment type="subcellular location">
    <subcellularLocation>
        <location evidence="2">Membrane</location>
        <topology evidence="2">Multi-pass membrane protein</topology>
    </subcellularLocation>
</comment>
<dbReference type="InterPro" id="IPR029016">
    <property type="entry name" value="GAF-like_dom_sf"/>
</dbReference>
<dbReference type="AlphaFoldDB" id="A0A9X3S1P6"/>
<dbReference type="SMART" id="SM00387">
    <property type="entry name" value="HATPase_c"/>
    <property type="match status" value="1"/>
</dbReference>
<keyword evidence="7" id="KW-0547">Nucleotide-binding</keyword>
<evidence type="ECO:0000313" key="17">
    <source>
        <dbReference type="EMBL" id="MDA0162629.1"/>
    </source>
</evidence>
<keyword evidence="8 17" id="KW-0418">Kinase</keyword>
<feature type="domain" description="Histidine kinase/HSP90-like ATPase" evidence="16">
    <location>
        <begin position="589"/>
        <end position="678"/>
    </location>
</feature>
<evidence type="ECO:0000259" key="16">
    <source>
        <dbReference type="SMART" id="SM00387"/>
    </source>
</evidence>
<keyword evidence="11" id="KW-0902">Two-component regulatory system</keyword>
<evidence type="ECO:0000256" key="10">
    <source>
        <dbReference type="ARBA" id="ARBA00022989"/>
    </source>
</evidence>
<evidence type="ECO:0000259" key="15">
    <source>
        <dbReference type="SMART" id="SM00065"/>
    </source>
</evidence>
<dbReference type="InterPro" id="IPR003018">
    <property type="entry name" value="GAF"/>
</dbReference>
<accession>A0A9X3S1P6</accession>
<dbReference type="PANTHER" id="PTHR24421">
    <property type="entry name" value="NITRATE/NITRITE SENSOR PROTEIN NARX-RELATED"/>
    <property type="match status" value="1"/>
</dbReference>
<comment type="caution">
    <text evidence="17">The sequence shown here is derived from an EMBL/GenBank/DDBJ whole genome shotgun (WGS) entry which is preliminary data.</text>
</comment>
<feature type="transmembrane region" description="Helical" evidence="14">
    <location>
        <begin position="189"/>
        <end position="207"/>
    </location>
</feature>
<evidence type="ECO:0000256" key="5">
    <source>
        <dbReference type="ARBA" id="ARBA00022679"/>
    </source>
</evidence>
<protein>
    <recommendedName>
        <fullName evidence="3">histidine kinase</fullName>
        <ecNumber evidence="3">2.7.13.3</ecNumber>
    </recommendedName>
</protein>
<evidence type="ECO:0000256" key="6">
    <source>
        <dbReference type="ARBA" id="ARBA00022692"/>
    </source>
</evidence>
<dbReference type="PANTHER" id="PTHR24421:SF10">
    <property type="entry name" value="NITRATE_NITRITE SENSOR PROTEIN NARQ"/>
    <property type="match status" value="1"/>
</dbReference>
<dbReference type="InterPro" id="IPR025201">
    <property type="entry name" value="KdpD_TM"/>
</dbReference>
<feature type="domain" description="GAF" evidence="15">
    <location>
        <begin position="329"/>
        <end position="477"/>
    </location>
</feature>
<evidence type="ECO:0000313" key="18">
    <source>
        <dbReference type="Proteomes" id="UP001149140"/>
    </source>
</evidence>
<feature type="transmembrane region" description="Helical" evidence="14">
    <location>
        <begin position="259"/>
        <end position="279"/>
    </location>
</feature>
<dbReference type="Gene3D" id="3.30.450.40">
    <property type="match status" value="1"/>
</dbReference>
<evidence type="ECO:0000256" key="12">
    <source>
        <dbReference type="ARBA" id="ARBA00023136"/>
    </source>
</evidence>
<dbReference type="SMART" id="SM00065">
    <property type="entry name" value="GAF"/>
    <property type="match status" value="1"/>
</dbReference>
<proteinExistence type="predicted"/>
<dbReference type="SUPFAM" id="SSF55874">
    <property type="entry name" value="ATPase domain of HSP90 chaperone/DNA topoisomerase II/histidine kinase"/>
    <property type="match status" value="1"/>
</dbReference>
<keyword evidence="5" id="KW-0808">Transferase</keyword>
<keyword evidence="12 14" id="KW-0472">Membrane</keyword>
<comment type="catalytic activity">
    <reaction evidence="1">
        <text>ATP + protein L-histidine = ADP + protein N-phospho-L-histidine.</text>
        <dbReference type="EC" id="2.7.13.3"/>
    </reaction>
</comment>
<keyword evidence="10 14" id="KW-1133">Transmembrane helix</keyword>
<feature type="region of interest" description="Disordered" evidence="13">
    <location>
        <begin position="47"/>
        <end position="98"/>
    </location>
</feature>
<dbReference type="EMBL" id="JAPDOD010000019">
    <property type="protein sequence ID" value="MDA0162629.1"/>
    <property type="molecule type" value="Genomic_DNA"/>
</dbReference>
<dbReference type="Gene3D" id="1.20.120.620">
    <property type="entry name" value="Backbone structure of the membrane domain of e. Coli histidine kinase receptor kdpd"/>
    <property type="match status" value="1"/>
</dbReference>
<dbReference type="Gene3D" id="3.30.565.10">
    <property type="entry name" value="Histidine kinase-like ATPase, C-terminal domain"/>
    <property type="match status" value="1"/>
</dbReference>
<dbReference type="InterPro" id="IPR038318">
    <property type="entry name" value="KdpD_sf"/>
</dbReference>
<dbReference type="GO" id="GO:0046983">
    <property type="term" value="F:protein dimerization activity"/>
    <property type="evidence" value="ECO:0007669"/>
    <property type="project" value="InterPro"/>
</dbReference>
<evidence type="ECO:0000256" key="2">
    <source>
        <dbReference type="ARBA" id="ARBA00004141"/>
    </source>
</evidence>
<feature type="compositionally biased region" description="Basic and acidic residues" evidence="13">
    <location>
        <begin position="53"/>
        <end position="66"/>
    </location>
</feature>
<evidence type="ECO:0000256" key="4">
    <source>
        <dbReference type="ARBA" id="ARBA00022553"/>
    </source>
</evidence>
<evidence type="ECO:0000256" key="14">
    <source>
        <dbReference type="SAM" id="Phobius"/>
    </source>
</evidence>
<dbReference type="Pfam" id="PF02518">
    <property type="entry name" value="HATPase_c"/>
    <property type="match status" value="1"/>
</dbReference>
<evidence type="ECO:0000256" key="9">
    <source>
        <dbReference type="ARBA" id="ARBA00022840"/>
    </source>
</evidence>
<evidence type="ECO:0000256" key="8">
    <source>
        <dbReference type="ARBA" id="ARBA00022777"/>
    </source>
</evidence>
<dbReference type="InterPro" id="IPR050482">
    <property type="entry name" value="Sensor_HK_TwoCompSys"/>
</dbReference>
<dbReference type="GO" id="GO:0000155">
    <property type="term" value="F:phosphorelay sensor kinase activity"/>
    <property type="evidence" value="ECO:0007669"/>
    <property type="project" value="InterPro"/>
</dbReference>
<name>A0A9X3S1P6_9ACTN</name>
<evidence type="ECO:0000256" key="11">
    <source>
        <dbReference type="ARBA" id="ARBA00023012"/>
    </source>
</evidence>
<dbReference type="Pfam" id="PF13493">
    <property type="entry name" value="DUF4118"/>
    <property type="match status" value="1"/>
</dbReference>
<keyword evidence="4" id="KW-0597">Phosphoprotein</keyword>
<keyword evidence="9" id="KW-0067">ATP-binding</keyword>
<dbReference type="EC" id="2.7.13.3" evidence="3"/>
<dbReference type="GO" id="GO:0005524">
    <property type="term" value="F:ATP binding"/>
    <property type="evidence" value="ECO:0007669"/>
    <property type="project" value="UniProtKB-KW"/>
</dbReference>
<evidence type="ECO:0000256" key="3">
    <source>
        <dbReference type="ARBA" id="ARBA00012438"/>
    </source>
</evidence>
<dbReference type="InterPro" id="IPR036890">
    <property type="entry name" value="HATPase_C_sf"/>
</dbReference>
<dbReference type="InterPro" id="IPR003594">
    <property type="entry name" value="HATPase_dom"/>
</dbReference>
<keyword evidence="18" id="KW-1185">Reference proteome</keyword>
<dbReference type="GO" id="GO:0016020">
    <property type="term" value="C:membrane"/>
    <property type="evidence" value="ECO:0007669"/>
    <property type="project" value="UniProtKB-SubCell"/>
</dbReference>
<organism evidence="17 18">
    <name type="scientific">Solirubrobacter ginsenosidimutans</name>
    <dbReference type="NCBI Taxonomy" id="490573"/>
    <lineage>
        <taxon>Bacteria</taxon>
        <taxon>Bacillati</taxon>
        <taxon>Actinomycetota</taxon>
        <taxon>Thermoleophilia</taxon>
        <taxon>Solirubrobacterales</taxon>
        <taxon>Solirubrobacteraceae</taxon>
        <taxon>Solirubrobacter</taxon>
    </lineage>
</organism>
<sequence>MTTRSGCVVASLTPRTLLAAEQVVKRGGREILLDHERQLRAVRAGPLGVGDADFGRDDDDARRPREAGQLAGQRDPVPIRQPDVDQRGVRPQRLSRGEPLVDAGSLAHDGQSFVGQHPRGNGPEDRVVVDDEHGCVHGREMFAPRVPGRGKDNPRNPRRLSDMLLVKETSRMAFTDLGGAGRLARTTTGVAVGALATTAVTLVITALTPSLDPWSLTGLYLFAVVPVAIGWGFGPAAVAAVASYLAFEYFFVPPVHSFAIARAEAIAQLLIALATAYVISELARRAQTRANEAQMRVRETAEAHAIQRRLLREQAALRRVATLVAEGVSTGELFEAVAREVGLLCDADLARMERFDAGRAVTAIAAWARNDRAQLAVGTRFALEGASIAAQVRDTGRPARVDSFAGARGPIAAEAQRLGIRASVGCPITVEGRLWGVIAASTTHDQPFPPDTEARIGDFTELVATAIANAEARAELVASRQRLLTAGDEARRRVVRDLHDGAQQRFVHTIMTLELALRSIGEEPAGAGELIAEALEHAKGANRELRELAHGLLPDALTRGGLAAGVDSIVAALRVPVDVSVPEQRFPPEIEASAYFVIAEALTNVAKHAGAQRAEIAARVDDGSLRIDVRDDGVGGARPDGTGLLGLRDRVVTLGGWLELDSPRGGGTRLAITLPLRR</sequence>
<dbReference type="SUPFAM" id="SSF55781">
    <property type="entry name" value="GAF domain-like"/>
    <property type="match status" value="1"/>
</dbReference>
<feature type="transmembrane region" description="Helical" evidence="14">
    <location>
        <begin position="219"/>
        <end position="247"/>
    </location>
</feature>
<gene>
    <name evidence="17" type="ORF">OM076_20315</name>
</gene>
<keyword evidence="6 14" id="KW-0812">Transmembrane</keyword>
<dbReference type="Proteomes" id="UP001149140">
    <property type="component" value="Unassembled WGS sequence"/>
</dbReference>
<evidence type="ECO:0000256" key="13">
    <source>
        <dbReference type="SAM" id="MobiDB-lite"/>
    </source>
</evidence>
<dbReference type="InterPro" id="IPR011712">
    <property type="entry name" value="Sig_transdc_His_kin_sub3_dim/P"/>
</dbReference>
<evidence type="ECO:0000256" key="7">
    <source>
        <dbReference type="ARBA" id="ARBA00022741"/>
    </source>
</evidence>
<dbReference type="Gene3D" id="1.20.5.1930">
    <property type="match status" value="1"/>
</dbReference>
<reference evidence="17" key="1">
    <citation type="submission" date="2022-10" db="EMBL/GenBank/DDBJ databases">
        <title>The WGS of Solirubrobacter ginsenosidimutans DSM 21036.</title>
        <authorList>
            <person name="Jiang Z."/>
        </authorList>
    </citation>
    <scope>NUCLEOTIDE SEQUENCE</scope>
    <source>
        <strain evidence="17">DSM 21036</strain>
    </source>
</reference>
<dbReference type="CDD" id="cd16917">
    <property type="entry name" value="HATPase_UhpB-NarQ-NarX-like"/>
    <property type="match status" value="1"/>
</dbReference>
<dbReference type="Pfam" id="PF01590">
    <property type="entry name" value="GAF"/>
    <property type="match status" value="1"/>
</dbReference>
<dbReference type="Pfam" id="PF07730">
    <property type="entry name" value="HisKA_3"/>
    <property type="match status" value="1"/>
</dbReference>